<dbReference type="Gene3D" id="3.30.70.380">
    <property type="entry name" value="Ferrodoxin-fold anticodon-binding domain"/>
    <property type="match status" value="1"/>
</dbReference>
<sequence>MRLPLNWLREFVDFPATPEVLADRLTLAGFEVEGIEAIKPDFVGVVVARAARVDPHPNADRLSVVEVEDGRRTYRVVCGAPDVTAGRLYAFAPPGAVISHGRELKAVKLRGILSEGMLLAEDELGISNDHSTLMAIPQDLPLGQDLAEALQFADVVLEVAVTPNRPDCLSVLGLAREVAALFRRPLRHPEVDFLEADETIDQYAKVTILDPVACPRYAARLVTGLKVGPSPFWMSHRLRLAGLRSINNLVDVTNYVLWELGQPLHAFDFDRLTGGEIVVRLPHKGEEKFITLDGQEREVHPETLFICDAARPVALAGIMGGQESEVTGETHRVLIESAYFNPPHIRRASKRLGLSTESSYRFERGVDPDGVLLALERAAQLMAALGGGRVLKGKIDVYPNPVPRPRLVLRISRTNRVLGTAYTLEQVESLLQDLHLPAVGLDPDNLAVQVPSHRGDLAREIDLIEEVARLGGYEEIPVTLPEGVVAVPRPPLPVRLGREAKELLVGQGFFEVVTYSFQSERLEGLLGGRQAAPPLYLANPLSEEQALMRTSLLPGLLDLVRRNFLKQNRDVRLFELAKIFVPQPGADLPLEENWLVGVMYGARSETSWHTPPEEVDFFDLKGVVEKLLEGLLVREASFSAEGLPAYFRYGATVQAGGEAVGWLGELLPTLGERLDLGGKLFVFLLNFDALCTRAEPFPLYTPLPRYPAVYRDVALVLPEAVSAAQVVKALYRHGAPWLEEARLFDVYVGQPIPAGKRSLAFHLTYRDPERTLTDEAVDQRHEALVKALAEELGAELR</sequence>
<dbReference type="FunFam" id="3.50.40.10:FF:000001">
    <property type="entry name" value="Phenylalanine--tRNA ligase beta subunit"/>
    <property type="match status" value="1"/>
</dbReference>
<evidence type="ECO:0000256" key="8">
    <source>
        <dbReference type="ARBA" id="ARBA00022741"/>
    </source>
</evidence>
<dbReference type="InterPro" id="IPR009061">
    <property type="entry name" value="DNA-bd_dom_put_sf"/>
</dbReference>
<dbReference type="PROSITE" id="PS51483">
    <property type="entry name" value="B5"/>
    <property type="match status" value="1"/>
</dbReference>
<dbReference type="FunFam" id="3.30.70.380:FF:000001">
    <property type="entry name" value="Phenylalanine--tRNA ligase beta subunit"/>
    <property type="match status" value="1"/>
</dbReference>
<dbReference type="InterPro" id="IPR033714">
    <property type="entry name" value="tRNA_bind_bactPheRS"/>
</dbReference>
<keyword evidence="7 15" id="KW-0479">Metal-binding</keyword>
<dbReference type="Pfam" id="PF03147">
    <property type="entry name" value="FDX-ACB"/>
    <property type="match status" value="1"/>
</dbReference>
<dbReference type="InterPro" id="IPR005121">
    <property type="entry name" value="Fdx_antiC-bd"/>
</dbReference>
<dbReference type="AlphaFoldDB" id="A0A7C3Z0E8"/>
<dbReference type="EMBL" id="DTMF01000330">
    <property type="protein sequence ID" value="HGF35404.1"/>
    <property type="molecule type" value="Genomic_DNA"/>
</dbReference>
<gene>
    <name evidence="15" type="primary">pheT</name>
    <name evidence="20" type="ORF">ENW96_13670</name>
</gene>
<evidence type="ECO:0000256" key="5">
    <source>
        <dbReference type="ARBA" id="ARBA00022555"/>
    </source>
</evidence>
<feature type="binding site" evidence="15">
    <location>
        <position position="456"/>
    </location>
    <ligand>
        <name>Mg(2+)</name>
        <dbReference type="ChEBI" id="CHEBI:18420"/>
        <note>shared with alpha subunit</note>
    </ligand>
</feature>
<comment type="subunit">
    <text evidence="3 15">Tetramer of two alpha and two beta subunits.</text>
</comment>
<keyword evidence="5 16" id="KW-0820">tRNA-binding</keyword>
<dbReference type="NCBIfam" id="TIGR00472">
    <property type="entry name" value="pheT_bact"/>
    <property type="match status" value="1"/>
</dbReference>
<dbReference type="GO" id="GO:0004826">
    <property type="term" value="F:phenylalanine-tRNA ligase activity"/>
    <property type="evidence" value="ECO:0007669"/>
    <property type="project" value="UniProtKB-UniRule"/>
</dbReference>
<keyword evidence="8 15" id="KW-0547">Nucleotide-binding</keyword>
<evidence type="ECO:0000256" key="4">
    <source>
        <dbReference type="ARBA" id="ARBA00022490"/>
    </source>
</evidence>
<feature type="domain" description="B5" evidence="19">
    <location>
        <begin position="402"/>
        <end position="478"/>
    </location>
</feature>
<dbReference type="InterPro" id="IPR036690">
    <property type="entry name" value="Fdx_antiC-bd_sf"/>
</dbReference>
<evidence type="ECO:0000256" key="7">
    <source>
        <dbReference type="ARBA" id="ARBA00022723"/>
    </source>
</evidence>
<dbReference type="PROSITE" id="PS51447">
    <property type="entry name" value="FDX_ACB"/>
    <property type="match status" value="1"/>
</dbReference>
<dbReference type="GO" id="GO:0009328">
    <property type="term" value="C:phenylalanine-tRNA ligase complex"/>
    <property type="evidence" value="ECO:0007669"/>
    <property type="project" value="TreeGrafter"/>
</dbReference>
<keyword evidence="12 15" id="KW-0648">Protein biosynthesis</keyword>
<dbReference type="InterPro" id="IPR002547">
    <property type="entry name" value="tRNA-bd_dom"/>
</dbReference>
<evidence type="ECO:0000256" key="16">
    <source>
        <dbReference type="PROSITE-ProRule" id="PRU00209"/>
    </source>
</evidence>
<reference evidence="20" key="1">
    <citation type="journal article" date="2020" name="mSystems">
        <title>Genome- and Community-Level Interaction Insights into Carbon Utilization and Element Cycling Functions of Hydrothermarchaeota in Hydrothermal Sediment.</title>
        <authorList>
            <person name="Zhou Z."/>
            <person name="Liu Y."/>
            <person name="Xu W."/>
            <person name="Pan J."/>
            <person name="Luo Z.H."/>
            <person name="Li M."/>
        </authorList>
    </citation>
    <scope>NUCLEOTIDE SEQUENCE [LARGE SCALE GENOMIC DNA]</scope>
    <source>
        <strain evidence="20">SpSt-897</strain>
    </source>
</reference>
<dbReference type="CDD" id="cd00769">
    <property type="entry name" value="PheRS_beta_core"/>
    <property type="match status" value="1"/>
</dbReference>
<evidence type="ECO:0000256" key="14">
    <source>
        <dbReference type="ARBA" id="ARBA00049255"/>
    </source>
</evidence>
<keyword evidence="10 15" id="KW-0460">Magnesium</keyword>
<dbReference type="SUPFAM" id="SSF50249">
    <property type="entry name" value="Nucleic acid-binding proteins"/>
    <property type="match status" value="1"/>
</dbReference>
<dbReference type="GO" id="GO:0005524">
    <property type="term" value="F:ATP binding"/>
    <property type="evidence" value="ECO:0007669"/>
    <property type="project" value="UniProtKB-UniRule"/>
</dbReference>
<keyword evidence="4 15" id="KW-0963">Cytoplasm</keyword>
<dbReference type="GO" id="GO:0000049">
    <property type="term" value="F:tRNA binding"/>
    <property type="evidence" value="ECO:0007669"/>
    <property type="project" value="UniProtKB-UniRule"/>
</dbReference>
<dbReference type="GO" id="GO:0000287">
    <property type="term" value="F:magnesium ion binding"/>
    <property type="evidence" value="ECO:0007669"/>
    <property type="project" value="UniProtKB-UniRule"/>
</dbReference>
<dbReference type="HAMAP" id="MF_00283">
    <property type="entry name" value="Phe_tRNA_synth_beta1"/>
    <property type="match status" value="1"/>
</dbReference>
<dbReference type="Pfam" id="PF03483">
    <property type="entry name" value="B3_4"/>
    <property type="match status" value="1"/>
</dbReference>
<comment type="subcellular location">
    <subcellularLocation>
        <location evidence="1 15">Cytoplasm</location>
    </subcellularLocation>
</comment>
<organism evidence="20">
    <name type="scientific">Desulfobacca acetoxidans</name>
    <dbReference type="NCBI Taxonomy" id="60893"/>
    <lineage>
        <taxon>Bacteria</taxon>
        <taxon>Pseudomonadati</taxon>
        <taxon>Thermodesulfobacteriota</taxon>
        <taxon>Desulfobaccia</taxon>
        <taxon>Desulfobaccales</taxon>
        <taxon>Desulfobaccaceae</taxon>
        <taxon>Desulfobacca</taxon>
    </lineage>
</organism>
<dbReference type="SUPFAM" id="SSF54991">
    <property type="entry name" value="Anticodon-binding domain of PheRS"/>
    <property type="match status" value="1"/>
</dbReference>
<dbReference type="InterPro" id="IPR041616">
    <property type="entry name" value="PheRS_beta_core"/>
</dbReference>
<dbReference type="InterPro" id="IPR045060">
    <property type="entry name" value="Phe-tRNA-ligase_IIc_bsu"/>
</dbReference>
<evidence type="ECO:0000259" key="18">
    <source>
        <dbReference type="PROSITE" id="PS51447"/>
    </source>
</evidence>
<evidence type="ECO:0000256" key="2">
    <source>
        <dbReference type="ARBA" id="ARBA00008653"/>
    </source>
</evidence>
<feature type="binding site" evidence="15">
    <location>
        <position position="462"/>
    </location>
    <ligand>
        <name>Mg(2+)</name>
        <dbReference type="ChEBI" id="CHEBI:18420"/>
        <note>shared with alpha subunit</note>
    </ligand>
</feature>
<dbReference type="InterPro" id="IPR012340">
    <property type="entry name" value="NA-bd_OB-fold"/>
</dbReference>
<evidence type="ECO:0000256" key="10">
    <source>
        <dbReference type="ARBA" id="ARBA00022842"/>
    </source>
</evidence>
<evidence type="ECO:0000256" key="6">
    <source>
        <dbReference type="ARBA" id="ARBA00022598"/>
    </source>
</evidence>
<dbReference type="SMART" id="SM00873">
    <property type="entry name" value="B3_4"/>
    <property type="match status" value="1"/>
</dbReference>
<dbReference type="Gene3D" id="3.30.56.10">
    <property type="match status" value="2"/>
</dbReference>
<dbReference type="SUPFAM" id="SSF56037">
    <property type="entry name" value="PheT/TilS domain"/>
    <property type="match status" value="1"/>
</dbReference>
<comment type="cofactor">
    <cofactor evidence="15">
        <name>Mg(2+)</name>
        <dbReference type="ChEBI" id="CHEBI:18420"/>
    </cofactor>
    <text evidence="15">Binds 2 magnesium ions per tetramer.</text>
</comment>
<dbReference type="Gene3D" id="3.30.930.10">
    <property type="entry name" value="Bira Bifunctional Protein, Domain 2"/>
    <property type="match status" value="1"/>
</dbReference>
<dbReference type="SMART" id="SM00896">
    <property type="entry name" value="FDX-ACB"/>
    <property type="match status" value="1"/>
</dbReference>
<dbReference type="InterPro" id="IPR004532">
    <property type="entry name" value="Phe-tRNA-ligase_IIc_bsu_bact"/>
</dbReference>
<dbReference type="Pfam" id="PF03484">
    <property type="entry name" value="B5"/>
    <property type="match status" value="1"/>
</dbReference>
<dbReference type="PROSITE" id="PS50886">
    <property type="entry name" value="TRBD"/>
    <property type="match status" value="1"/>
</dbReference>
<evidence type="ECO:0000256" key="13">
    <source>
        <dbReference type="ARBA" id="ARBA00023146"/>
    </source>
</evidence>
<dbReference type="InterPro" id="IPR005147">
    <property type="entry name" value="tRNA_synthase_B5-dom"/>
</dbReference>
<dbReference type="CDD" id="cd02796">
    <property type="entry name" value="tRNA_bind_bactPheRS"/>
    <property type="match status" value="1"/>
</dbReference>
<accession>A0A7C3Z0E8</accession>
<dbReference type="PANTHER" id="PTHR10947:SF0">
    <property type="entry name" value="PHENYLALANINE--TRNA LIGASE BETA SUBUNIT"/>
    <property type="match status" value="1"/>
</dbReference>
<dbReference type="GO" id="GO:0006432">
    <property type="term" value="P:phenylalanyl-tRNA aminoacylation"/>
    <property type="evidence" value="ECO:0007669"/>
    <property type="project" value="UniProtKB-UniRule"/>
</dbReference>
<keyword evidence="9 15" id="KW-0067">ATP-binding</keyword>
<dbReference type="Pfam" id="PF01588">
    <property type="entry name" value="tRNA_bind"/>
    <property type="match status" value="1"/>
</dbReference>
<feature type="domain" description="TRNA-binding" evidence="17">
    <location>
        <begin position="39"/>
        <end position="147"/>
    </location>
</feature>
<proteinExistence type="inferred from homology"/>
<evidence type="ECO:0000256" key="9">
    <source>
        <dbReference type="ARBA" id="ARBA00022840"/>
    </source>
</evidence>
<dbReference type="PANTHER" id="PTHR10947">
    <property type="entry name" value="PHENYLALANYL-TRNA SYNTHETASE BETA CHAIN AND LEUCINE-RICH REPEAT-CONTAINING PROTEIN 47"/>
    <property type="match status" value="1"/>
</dbReference>
<evidence type="ECO:0000313" key="20">
    <source>
        <dbReference type="EMBL" id="HGF35404.1"/>
    </source>
</evidence>
<dbReference type="SUPFAM" id="SSF55681">
    <property type="entry name" value="Class II aaRS and biotin synthetases"/>
    <property type="match status" value="1"/>
</dbReference>
<dbReference type="InterPro" id="IPR005146">
    <property type="entry name" value="B3/B4_tRNA-bd"/>
</dbReference>
<comment type="caution">
    <text evidence="20">The sequence shown here is derived from an EMBL/GenBank/DDBJ whole genome shotgun (WGS) entry which is preliminary data.</text>
</comment>
<evidence type="ECO:0000256" key="11">
    <source>
        <dbReference type="ARBA" id="ARBA00022884"/>
    </source>
</evidence>
<feature type="binding site" evidence="15">
    <location>
        <position position="465"/>
    </location>
    <ligand>
        <name>Mg(2+)</name>
        <dbReference type="ChEBI" id="CHEBI:18420"/>
        <note>shared with alpha subunit</note>
    </ligand>
</feature>
<feature type="domain" description="FDX-ACB" evidence="18">
    <location>
        <begin position="704"/>
        <end position="797"/>
    </location>
</feature>
<name>A0A7C3Z0E8_9BACT</name>
<evidence type="ECO:0000256" key="3">
    <source>
        <dbReference type="ARBA" id="ARBA00011209"/>
    </source>
</evidence>
<comment type="catalytic activity">
    <reaction evidence="14 15">
        <text>tRNA(Phe) + L-phenylalanine + ATP = L-phenylalanyl-tRNA(Phe) + AMP + diphosphate + H(+)</text>
        <dbReference type="Rhea" id="RHEA:19413"/>
        <dbReference type="Rhea" id="RHEA-COMP:9668"/>
        <dbReference type="Rhea" id="RHEA-COMP:9699"/>
        <dbReference type="ChEBI" id="CHEBI:15378"/>
        <dbReference type="ChEBI" id="CHEBI:30616"/>
        <dbReference type="ChEBI" id="CHEBI:33019"/>
        <dbReference type="ChEBI" id="CHEBI:58095"/>
        <dbReference type="ChEBI" id="CHEBI:78442"/>
        <dbReference type="ChEBI" id="CHEBI:78531"/>
        <dbReference type="ChEBI" id="CHEBI:456215"/>
        <dbReference type="EC" id="6.1.1.20"/>
    </reaction>
</comment>
<evidence type="ECO:0000256" key="12">
    <source>
        <dbReference type="ARBA" id="ARBA00022917"/>
    </source>
</evidence>
<comment type="similarity">
    <text evidence="2 15">Belongs to the phenylalanyl-tRNA synthetase beta subunit family. Type 1 subfamily.</text>
</comment>
<dbReference type="Pfam" id="PF17759">
    <property type="entry name" value="tRNA_synthFbeta"/>
    <property type="match status" value="1"/>
</dbReference>
<dbReference type="Gene3D" id="3.50.40.10">
    <property type="entry name" value="Phenylalanyl-trna Synthetase, Chain B, domain 3"/>
    <property type="match status" value="1"/>
</dbReference>
<evidence type="ECO:0000256" key="1">
    <source>
        <dbReference type="ARBA" id="ARBA00004496"/>
    </source>
</evidence>
<dbReference type="EC" id="6.1.1.20" evidence="15"/>
<dbReference type="SMART" id="SM00874">
    <property type="entry name" value="B5"/>
    <property type="match status" value="1"/>
</dbReference>
<feature type="binding site" evidence="15">
    <location>
        <position position="466"/>
    </location>
    <ligand>
        <name>Mg(2+)</name>
        <dbReference type="ChEBI" id="CHEBI:18420"/>
        <note>shared with alpha subunit</note>
    </ligand>
</feature>
<evidence type="ECO:0000256" key="15">
    <source>
        <dbReference type="HAMAP-Rule" id="MF_00283"/>
    </source>
</evidence>
<protein>
    <recommendedName>
        <fullName evidence="15">Phenylalanine--tRNA ligase beta subunit</fullName>
        <ecNumber evidence="15">6.1.1.20</ecNumber>
    </recommendedName>
    <alternativeName>
        <fullName evidence="15">Phenylalanyl-tRNA synthetase beta subunit</fullName>
        <shortName evidence="15">PheRS</shortName>
    </alternativeName>
</protein>
<dbReference type="SUPFAM" id="SSF46955">
    <property type="entry name" value="Putative DNA-binding domain"/>
    <property type="match status" value="1"/>
</dbReference>
<evidence type="ECO:0000259" key="17">
    <source>
        <dbReference type="PROSITE" id="PS50886"/>
    </source>
</evidence>
<dbReference type="InterPro" id="IPR045864">
    <property type="entry name" value="aa-tRNA-synth_II/BPL/LPL"/>
</dbReference>
<keyword evidence="11 16" id="KW-0694">RNA-binding</keyword>
<keyword evidence="13 15" id="KW-0030">Aminoacyl-tRNA synthetase</keyword>
<dbReference type="Gene3D" id="2.40.50.140">
    <property type="entry name" value="Nucleic acid-binding proteins"/>
    <property type="match status" value="1"/>
</dbReference>
<keyword evidence="6 15" id="KW-0436">Ligase</keyword>
<evidence type="ECO:0000259" key="19">
    <source>
        <dbReference type="PROSITE" id="PS51483"/>
    </source>
</evidence>
<dbReference type="InterPro" id="IPR020825">
    <property type="entry name" value="Phe-tRNA_synthase-like_B3/B4"/>
</dbReference>